<dbReference type="PANTHER" id="PTHR10937">
    <property type="entry name" value="GLUCOSAMINE--FRUCTOSE-6-PHOSPHATE AMINOTRANSFERASE, ISOMERIZING"/>
    <property type="match status" value="1"/>
</dbReference>
<dbReference type="GO" id="GO:0008483">
    <property type="term" value="F:transaminase activity"/>
    <property type="evidence" value="ECO:0007669"/>
    <property type="project" value="UniProtKB-KW"/>
</dbReference>
<dbReference type="CDD" id="cd05008">
    <property type="entry name" value="SIS_GlmS_GlmD_1"/>
    <property type="match status" value="1"/>
</dbReference>
<dbReference type="InterPro" id="IPR035466">
    <property type="entry name" value="GlmS/AgaS_SIS"/>
</dbReference>
<dbReference type="Gene3D" id="3.40.50.10490">
    <property type="entry name" value="Glucose-6-phosphate isomerase like protein, domain 1"/>
    <property type="match status" value="2"/>
</dbReference>
<dbReference type="AlphaFoldDB" id="A0A2T0LGT3"/>
<organism evidence="3 4">
    <name type="scientific">Planifilum fimeticola</name>
    <dbReference type="NCBI Taxonomy" id="201975"/>
    <lineage>
        <taxon>Bacteria</taxon>
        <taxon>Bacillati</taxon>
        <taxon>Bacillota</taxon>
        <taxon>Bacilli</taxon>
        <taxon>Bacillales</taxon>
        <taxon>Thermoactinomycetaceae</taxon>
        <taxon>Planifilum</taxon>
    </lineage>
</organism>
<dbReference type="GO" id="GO:0097367">
    <property type="term" value="F:carbohydrate derivative binding"/>
    <property type="evidence" value="ECO:0007669"/>
    <property type="project" value="InterPro"/>
</dbReference>
<dbReference type="Pfam" id="PF01380">
    <property type="entry name" value="SIS"/>
    <property type="match status" value="2"/>
</dbReference>
<evidence type="ECO:0000259" key="2">
    <source>
        <dbReference type="PROSITE" id="PS51464"/>
    </source>
</evidence>
<evidence type="ECO:0000256" key="1">
    <source>
        <dbReference type="ARBA" id="ARBA00022737"/>
    </source>
</evidence>
<dbReference type="EMBL" id="PVNE01000006">
    <property type="protein sequence ID" value="PRX41512.1"/>
    <property type="molecule type" value="Genomic_DNA"/>
</dbReference>
<reference evidence="3 4" key="1">
    <citation type="submission" date="2018-03" db="EMBL/GenBank/DDBJ databases">
        <title>Genomic Encyclopedia of Archaeal and Bacterial Type Strains, Phase II (KMG-II): from individual species to whole genera.</title>
        <authorList>
            <person name="Goeker M."/>
        </authorList>
    </citation>
    <scope>NUCLEOTIDE SEQUENCE [LARGE SCALE GENOMIC DNA]</scope>
    <source>
        <strain evidence="3 4">DSM 44946</strain>
    </source>
</reference>
<dbReference type="Proteomes" id="UP000237797">
    <property type="component" value="Unassembled WGS sequence"/>
</dbReference>
<comment type="caution">
    <text evidence="3">The sequence shown here is derived from an EMBL/GenBank/DDBJ whole genome shotgun (WGS) entry which is preliminary data.</text>
</comment>
<keyword evidence="3" id="KW-0808">Transferase</keyword>
<evidence type="ECO:0000313" key="4">
    <source>
        <dbReference type="Proteomes" id="UP000237797"/>
    </source>
</evidence>
<dbReference type="GO" id="GO:1901135">
    <property type="term" value="P:carbohydrate derivative metabolic process"/>
    <property type="evidence" value="ECO:0007669"/>
    <property type="project" value="InterPro"/>
</dbReference>
<dbReference type="InterPro" id="IPR001347">
    <property type="entry name" value="SIS_dom"/>
</dbReference>
<feature type="domain" description="SIS" evidence="2">
    <location>
        <begin position="37"/>
        <end position="187"/>
    </location>
</feature>
<name>A0A2T0LGT3_9BACL</name>
<keyword evidence="4" id="KW-1185">Reference proteome</keyword>
<accession>A0A2T0LGT3</accession>
<dbReference type="PROSITE" id="PS51464">
    <property type="entry name" value="SIS"/>
    <property type="match status" value="2"/>
</dbReference>
<dbReference type="InterPro" id="IPR046348">
    <property type="entry name" value="SIS_dom_sf"/>
</dbReference>
<feature type="domain" description="SIS" evidence="2">
    <location>
        <begin position="195"/>
        <end position="340"/>
    </location>
</feature>
<dbReference type="InterPro" id="IPR035490">
    <property type="entry name" value="GlmS/FrlB_SIS"/>
</dbReference>
<gene>
    <name evidence="3" type="ORF">CLV97_106125</name>
</gene>
<keyword evidence="1" id="KW-0677">Repeat</keyword>
<protein>
    <submittedName>
        <fullName evidence="3">Glucosamine--fructose-6-phosphate aminotransferase (Isomerizing)</fullName>
    </submittedName>
</protein>
<dbReference type="SUPFAM" id="SSF53697">
    <property type="entry name" value="SIS domain"/>
    <property type="match status" value="1"/>
</dbReference>
<dbReference type="PANTHER" id="PTHR10937:SF4">
    <property type="entry name" value="GLUCOSAMINE-6-PHOSPHATE DEAMINASE"/>
    <property type="match status" value="1"/>
</dbReference>
<proteinExistence type="predicted"/>
<evidence type="ECO:0000313" key="3">
    <source>
        <dbReference type="EMBL" id="PRX41512.1"/>
    </source>
</evidence>
<sequence>MKRMENNYTYREITRQPETWRETVQIVSDRKDELLRLVEEFRPEELLFTGCGSSYYLSIAAAYLFQEKLGVSAKAVPASDILLKPASVFSRGRRTLVIGSSRSGDTTELVRAMETARKQPSVRTLGITTNPDSLLAREGEAVVLPHVQEKSVVMTGSFSNMLLTLQLMAGWLSGDTAFLEELKRLPELGQERMAKAEELGRIVGGDQRFDHYIYLGQGSLFGLALEGMLKLKEMTQVQAEAFNPLEFRHGPISVLDERCRVILLSDRSLRPYRRSLIEDLRSLKAEVVLIDEEVGEERDDTPWDLGSGLSDQARILLYLPFLHFIGYFRALSLGLNPDRPRHLNQVVVLEEEEG</sequence>
<keyword evidence="3" id="KW-0032">Aminotransferase</keyword>
<dbReference type="OrthoDB" id="9779207at2"/>
<dbReference type="CDD" id="cd05009">
    <property type="entry name" value="SIS_GlmS_GlmD_2"/>
    <property type="match status" value="1"/>
</dbReference>